<keyword evidence="1" id="KW-0998">Cell outer membrane</keyword>
<dbReference type="InterPro" id="IPR013784">
    <property type="entry name" value="Carb-bd-like_fold"/>
</dbReference>
<evidence type="ECO:0000313" key="4">
    <source>
        <dbReference type="EMBL" id="QTC86597.1"/>
    </source>
</evidence>
<comment type="subcellular location">
    <subcellularLocation>
        <location evidence="1">Cell outer membrane</location>
        <topology evidence="1">Multi-pass membrane protein</topology>
    </subcellularLocation>
</comment>
<dbReference type="Pfam" id="PF13620">
    <property type="entry name" value="CarboxypepD_reg"/>
    <property type="match status" value="1"/>
</dbReference>
<accession>A0ABX7SIC7</accession>
<evidence type="ECO:0000313" key="5">
    <source>
        <dbReference type="Proteomes" id="UP000663942"/>
    </source>
</evidence>
<dbReference type="InterPro" id="IPR012910">
    <property type="entry name" value="Plug_dom"/>
</dbReference>
<feature type="chain" id="PRO_5046798425" evidence="2">
    <location>
        <begin position="41"/>
        <end position="301"/>
    </location>
</feature>
<feature type="domain" description="TonB-dependent receptor plug" evidence="3">
    <location>
        <begin position="156"/>
        <end position="254"/>
    </location>
</feature>
<dbReference type="SUPFAM" id="SSF49452">
    <property type="entry name" value="Starch-binding domain-like"/>
    <property type="match status" value="1"/>
</dbReference>
<keyword evidence="1" id="KW-0472">Membrane</keyword>
<dbReference type="PANTHER" id="PTHR30069:SF46">
    <property type="entry name" value="OAR PROTEIN"/>
    <property type="match status" value="1"/>
</dbReference>
<dbReference type="Pfam" id="PF07715">
    <property type="entry name" value="Plug"/>
    <property type="match status" value="1"/>
</dbReference>
<organism evidence="4 5">
    <name type="scientific">Brevundimonas pondensis</name>
    <dbReference type="NCBI Taxonomy" id="2774189"/>
    <lineage>
        <taxon>Bacteria</taxon>
        <taxon>Pseudomonadati</taxon>
        <taxon>Pseudomonadota</taxon>
        <taxon>Alphaproteobacteria</taxon>
        <taxon>Caulobacterales</taxon>
        <taxon>Caulobacteraceae</taxon>
        <taxon>Brevundimonas</taxon>
    </lineage>
</organism>
<dbReference type="PANTHER" id="PTHR30069">
    <property type="entry name" value="TONB-DEPENDENT OUTER MEMBRANE RECEPTOR"/>
    <property type="match status" value="1"/>
</dbReference>
<dbReference type="Proteomes" id="UP000663942">
    <property type="component" value="Chromosome"/>
</dbReference>
<gene>
    <name evidence="4" type="ORF">IFE19_10570</name>
</gene>
<evidence type="ECO:0000259" key="3">
    <source>
        <dbReference type="Pfam" id="PF07715"/>
    </source>
</evidence>
<comment type="similarity">
    <text evidence="1">Belongs to the TonB-dependent receptor family.</text>
</comment>
<keyword evidence="2" id="KW-0732">Signal</keyword>
<name>A0ABX7SIC7_9CAUL</name>
<dbReference type="InterPro" id="IPR039426">
    <property type="entry name" value="TonB-dep_rcpt-like"/>
</dbReference>
<dbReference type="InterPro" id="IPR037066">
    <property type="entry name" value="Plug_dom_sf"/>
</dbReference>
<keyword evidence="4" id="KW-0675">Receptor</keyword>
<dbReference type="EMBL" id="CP062006">
    <property type="protein sequence ID" value="QTC86597.1"/>
    <property type="molecule type" value="Genomic_DNA"/>
</dbReference>
<dbReference type="PROSITE" id="PS52016">
    <property type="entry name" value="TONB_DEPENDENT_REC_3"/>
    <property type="match status" value="1"/>
</dbReference>
<sequence length="301" mass="31502">MKIKNIRQRLLQSTMIGGTALMALVAAPAVTMLAPAEAFAQDFTTGTLAGTVTNTAGQPVSGATVVVTQKGRAQSRTFSTDAQGRFRASQIPVGVYTVAISGDGYESYTDSNVAVTLGGTAEFQFTIGAVGGSASTVDDVVVVGTRSASVDFDRTTTGITVDVQETFDRIPTQRNLAAIQLLAPSTTRGDAAFGNQVSISGSSVAENVYYVNGFNITNFRNFLGGNTVPFEFYQQIDVKTGGYQAEFGRSTGGAVVAVTRSGSDEFHGGVNYYVEPNSPGLVSGHLLRRSVDEHHDAGLQG</sequence>
<feature type="signal peptide" evidence="2">
    <location>
        <begin position="1"/>
        <end position="40"/>
    </location>
</feature>
<evidence type="ECO:0000256" key="2">
    <source>
        <dbReference type="SAM" id="SignalP"/>
    </source>
</evidence>
<dbReference type="SUPFAM" id="SSF56935">
    <property type="entry name" value="Porins"/>
    <property type="match status" value="1"/>
</dbReference>
<reference evidence="4 5" key="1">
    <citation type="submission" date="2020-09" db="EMBL/GenBank/DDBJ databases">
        <title>Brevundimonas sp. LVF1 isolated from an oligotrophic pond in Goettingen, Germany.</title>
        <authorList>
            <person name="Friedrich I."/>
            <person name="Klassen A."/>
            <person name="Neubauer H."/>
            <person name="Schneider D."/>
            <person name="Hertel R."/>
            <person name="Daniel R."/>
        </authorList>
    </citation>
    <scope>NUCLEOTIDE SEQUENCE [LARGE SCALE GENOMIC DNA]</scope>
    <source>
        <strain evidence="4 5">LVF1</strain>
    </source>
</reference>
<dbReference type="Gene3D" id="2.170.130.10">
    <property type="entry name" value="TonB-dependent receptor, plug domain"/>
    <property type="match status" value="1"/>
</dbReference>
<protein>
    <submittedName>
        <fullName evidence="4">TonB-dependent receptor</fullName>
    </submittedName>
</protein>
<keyword evidence="5" id="KW-1185">Reference proteome</keyword>
<keyword evidence="1" id="KW-0813">Transport</keyword>
<dbReference type="RefSeq" id="WP_207822108.1">
    <property type="nucleotide sequence ID" value="NZ_CP062006.1"/>
</dbReference>
<evidence type="ECO:0000256" key="1">
    <source>
        <dbReference type="PROSITE-ProRule" id="PRU01360"/>
    </source>
</evidence>
<dbReference type="Gene3D" id="2.60.40.1120">
    <property type="entry name" value="Carboxypeptidase-like, regulatory domain"/>
    <property type="match status" value="1"/>
</dbReference>
<keyword evidence="1" id="KW-1134">Transmembrane beta strand</keyword>
<keyword evidence="1" id="KW-0812">Transmembrane</keyword>
<proteinExistence type="inferred from homology"/>